<dbReference type="EMBL" id="GISG01204408">
    <property type="protein sequence ID" value="MBA4659579.1"/>
    <property type="molecule type" value="Transcribed_RNA"/>
</dbReference>
<sequence length="127" mass="13920">MLNLWLMVSSLSPQVMCQVAILARTRSLSGMFLGRCHCPIRFMQKHIHAPVLDATPLSPHLWLSQMGTTSLSSPPSIHLDWITTSDLNHTVSLGFPSGANSAQMEKYSPLAPLTVVSIFTVSDLPSY</sequence>
<reference evidence="2" key="2">
    <citation type="submission" date="2020-07" db="EMBL/GenBank/DDBJ databases">
        <authorList>
            <person name="Vera ALvarez R."/>
            <person name="Arias-Moreno D.M."/>
            <person name="Jimenez-Jacinto V."/>
            <person name="Jimenez-Bremont J.F."/>
            <person name="Swaminathan K."/>
            <person name="Moose S.P."/>
            <person name="Guerrero-Gonzalez M.L."/>
            <person name="Marino-Ramirez L."/>
            <person name="Landsman D."/>
            <person name="Rodriguez-Kessler M."/>
            <person name="Delgado-Sanchez P."/>
        </authorList>
    </citation>
    <scope>NUCLEOTIDE SEQUENCE</scope>
    <source>
        <tissue evidence="2">Cladode</tissue>
    </source>
</reference>
<name>A0A7C9A530_OPUST</name>
<evidence type="ECO:0000256" key="1">
    <source>
        <dbReference type="SAM" id="SignalP"/>
    </source>
</evidence>
<protein>
    <submittedName>
        <fullName evidence="2">Uncharacterized protein</fullName>
    </submittedName>
</protein>
<organism evidence="2">
    <name type="scientific">Opuntia streptacantha</name>
    <name type="common">Prickly pear cactus</name>
    <name type="synonym">Opuntia cardona</name>
    <dbReference type="NCBI Taxonomy" id="393608"/>
    <lineage>
        <taxon>Eukaryota</taxon>
        <taxon>Viridiplantae</taxon>
        <taxon>Streptophyta</taxon>
        <taxon>Embryophyta</taxon>
        <taxon>Tracheophyta</taxon>
        <taxon>Spermatophyta</taxon>
        <taxon>Magnoliopsida</taxon>
        <taxon>eudicotyledons</taxon>
        <taxon>Gunneridae</taxon>
        <taxon>Pentapetalae</taxon>
        <taxon>Caryophyllales</taxon>
        <taxon>Cactineae</taxon>
        <taxon>Cactaceae</taxon>
        <taxon>Opuntioideae</taxon>
        <taxon>Opuntia</taxon>
    </lineage>
</organism>
<accession>A0A7C9A530</accession>
<feature type="chain" id="PRO_5036201217" evidence="1">
    <location>
        <begin position="18"/>
        <end position="127"/>
    </location>
</feature>
<proteinExistence type="predicted"/>
<evidence type="ECO:0000313" key="2">
    <source>
        <dbReference type="EMBL" id="MBA4659579.1"/>
    </source>
</evidence>
<feature type="signal peptide" evidence="1">
    <location>
        <begin position="1"/>
        <end position="17"/>
    </location>
</feature>
<dbReference type="AlphaFoldDB" id="A0A7C9A530"/>
<dbReference type="EMBL" id="GISG01204407">
    <property type="protein sequence ID" value="MBA4659578.1"/>
    <property type="molecule type" value="Transcribed_RNA"/>
</dbReference>
<keyword evidence="1" id="KW-0732">Signal</keyword>
<reference evidence="2" key="1">
    <citation type="journal article" date="2013" name="J. Plant Res.">
        <title>Effect of fungi and light on seed germination of three Opuntia species from semiarid lands of central Mexico.</title>
        <authorList>
            <person name="Delgado-Sanchez P."/>
            <person name="Jimenez-Bremont J.F."/>
            <person name="Guerrero-Gonzalez Mde L."/>
            <person name="Flores J."/>
        </authorList>
    </citation>
    <scope>NUCLEOTIDE SEQUENCE</scope>
    <source>
        <tissue evidence="2">Cladode</tissue>
    </source>
</reference>